<evidence type="ECO:0000256" key="3">
    <source>
        <dbReference type="PROSITE-ProRule" id="PRU00317"/>
    </source>
</evidence>
<feature type="repeat" description="Pumilio" evidence="3">
    <location>
        <begin position="50"/>
        <end position="85"/>
    </location>
</feature>
<evidence type="ECO:0000256" key="2">
    <source>
        <dbReference type="ARBA" id="ARBA00022845"/>
    </source>
</evidence>
<dbReference type="InterPro" id="IPR016024">
    <property type="entry name" value="ARM-type_fold"/>
</dbReference>
<dbReference type="Gene3D" id="1.25.10.10">
    <property type="entry name" value="Leucine-rich Repeat Variant"/>
    <property type="match status" value="1"/>
</dbReference>
<feature type="repeat" description="Pumilio" evidence="3">
    <location>
        <begin position="86"/>
        <end position="121"/>
    </location>
</feature>
<gene>
    <name evidence="5" type="ORF">E2562_019049</name>
</gene>
<protein>
    <recommendedName>
        <fullName evidence="4">PUM-HD domain-containing protein</fullName>
    </recommendedName>
</protein>
<dbReference type="EMBL" id="SPHZ02000003">
    <property type="protein sequence ID" value="KAF0925981.1"/>
    <property type="molecule type" value="Genomic_DNA"/>
</dbReference>
<feature type="domain" description="PUM-HD" evidence="4">
    <location>
        <begin position="1"/>
        <end position="194"/>
    </location>
</feature>
<keyword evidence="2" id="KW-0810">Translation regulation</keyword>
<evidence type="ECO:0000259" key="4">
    <source>
        <dbReference type="PROSITE" id="PS50303"/>
    </source>
</evidence>
<organism evidence="5 6">
    <name type="scientific">Oryza meyeriana var. granulata</name>
    <dbReference type="NCBI Taxonomy" id="110450"/>
    <lineage>
        <taxon>Eukaryota</taxon>
        <taxon>Viridiplantae</taxon>
        <taxon>Streptophyta</taxon>
        <taxon>Embryophyta</taxon>
        <taxon>Tracheophyta</taxon>
        <taxon>Spermatophyta</taxon>
        <taxon>Magnoliopsida</taxon>
        <taxon>Liliopsida</taxon>
        <taxon>Poales</taxon>
        <taxon>Poaceae</taxon>
        <taxon>BOP clade</taxon>
        <taxon>Oryzoideae</taxon>
        <taxon>Oryzeae</taxon>
        <taxon>Oryzinae</taxon>
        <taxon>Oryza</taxon>
        <taxon>Oryza meyeriana</taxon>
    </lineage>
</organism>
<dbReference type="GO" id="GO:0006417">
    <property type="term" value="P:regulation of translation"/>
    <property type="evidence" value="ECO:0007669"/>
    <property type="project" value="UniProtKB-KW"/>
</dbReference>
<accession>A0A6G1EMX5</accession>
<dbReference type="SMART" id="SM00025">
    <property type="entry name" value="Pumilio"/>
    <property type="match status" value="3"/>
</dbReference>
<proteinExistence type="predicted"/>
<dbReference type="GO" id="GO:0005737">
    <property type="term" value="C:cytoplasm"/>
    <property type="evidence" value="ECO:0007669"/>
    <property type="project" value="TreeGrafter"/>
</dbReference>
<name>A0A6G1EMX5_9ORYZ</name>
<evidence type="ECO:0000313" key="6">
    <source>
        <dbReference type="Proteomes" id="UP000479710"/>
    </source>
</evidence>
<evidence type="ECO:0000256" key="1">
    <source>
        <dbReference type="ARBA" id="ARBA00022737"/>
    </source>
</evidence>
<dbReference type="PROSITE" id="PS50303">
    <property type="entry name" value="PUM_HD"/>
    <property type="match status" value="1"/>
</dbReference>
<dbReference type="Pfam" id="PF00806">
    <property type="entry name" value="PUF"/>
    <property type="match status" value="3"/>
</dbReference>
<sequence length="257" mass="28846">MEAALTSSVSLAQGAATVKGLTGTWSSPNDGVRVLEYFDDPSIQEVFLKEIIEDGHNMAKDQYAYYVVQHILQHGKALVRSAIIKRFIGKVMTMSKQKYASNVIEKCLVFGSYDEKQKIINEVLSSSDLITSGETDALMVMVNDQYANYVVQRVIETCDEWRRQLILECLRVRHRQLRHCTYAKHVVARLERLIEAGVITPQVHNPPHHPTMPIFRISPDARAVDVEEHRVAPPPQPSRIGVVPPVMRGTYPGGSGQ</sequence>
<comment type="caution">
    <text evidence="5">The sequence shown here is derived from an EMBL/GenBank/DDBJ whole genome shotgun (WGS) entry which is preliminary data.</text>
</comment>
<dbReference type="PANTHER" id="PTHR12537:SF187">
    <property type="entry name" value="OS04G0276200 PROTEIN"/>
    <property type="match status" value="1"/>
</dbReference>
<dbReference type="AlphaFoldDB" id="A0A6G1EMX5"/>
<evidence type="ECO:0000313" key="5">
    <source>
        <dbReference type="EMBL" id="KAF0925981.1"/>
    </source>
</evidence>
<reference evidence="5 6" key="1">
    <citation type="submission" date="2019-11" db="EMBL/GenBank/DDBJ databases">
        <title>Whole genome sequence of Oryza granulata.</title>
        <authorList>
            <person name="Li W."/>
        </authorList>
    </citation>
    <scope>NUCLEOTIDE SEQUENCE [LARGE SCALE GENOMIC DNA]</scope>
    <source>
        <strain evidence="6">cv. Menghai</strain>
        <tissue evidence="5">Leaf</tissue>
    </source>
</reference>
<feature type="repeat" description="Pumilio" evidence="3">
    <location>
        <begin position="128"/>
        <end position="168"/>
    </location>
</feature>
<dbReference type="InterPro" id="IPR011989">
    <property type="entry name" value="ARM-like"/>
</dbReference>
<dbReference type="PANTHER" id="PTHR12537">
    <property type="entry name" value="RNA BINDING PROTEIN PUMILIO-RELATED"/>
    <property type="match status" value="1"/>
</dbReference>
<dbReference type="Proteomes" id="UP000479710">
    <property type="component" value="Unassembled WGS sequence"/>
</dbReference>
<dbReference type="SUPFAM" id="SSF48371">
    <property type="entry name" value="ARM repeat"/>
    <property type="match status" value="1"/>
</dbReference>
<keyword evidence="1" id="KW-0677">Repeat</keyword>
<dbReference type="InterPro" id="IPR001313">
    <property type="entry name" value="Pumilio_RNA-bd_rpt"/>
</dbReference>
<dbReference type="InterPro" id="IPR033133">
    <property type="entry name" value="PUM-HD"/>
</dbReference>
<dbReference type="PROSITE" id="PS50302">
    <property type="entry name" value="PUM"/>
    <property type="match status" value="3"/>
</dbReference>
<dbReference type="OrthoDB" id="639054at2759"/>
<keyword evidence="6" id="KW-1185">Reference proteome</keyword>
<dbReference type="GO" id="GO:0003729">
    <property type="term" value="F:mRNA binding"/>
    <property type="evidence" value="ECO:0007669"/>
    <property type="project" value="TreeGrafter"/>
</dbReference>